<evidence type="ECO:0000313" key="1">
    <source>
        <dbReference type="EMBL" id="KJU86444.1"/>
    </source>
</evidence>
<feature type="non-terminal residue" evidence="1">
    <location>
        <position position="51"/>
    </location>
</feature>
<evidence type="ECO:0000313" key="2">
    <source>
        <dbReference type="Proteomes" id="UP000033423"/>
    </source>
</evidence>
<reference evidence="1 2" key="1">
    <citation type="submission" date="2015-02" db="EMBL/GenBank/DDBJ databases">
        <title>Single-cell genomics of uncultivated deep-branching MTB reveals a conserved set of magnetosome genes.</title>
        <authorList>
            <person name="Kolinko S."/>
            <person name="Richter M."/>
            <person name="Glockner F.O."/>
            <person name="Brachmann A."/>
            <person name="Schuler D."/>
        </authorList>
    </citation>
    <scope>NUCLEOTIDE SEQUENCE [LARGE SCALE GENOMIC DNA]</scope>
    <source>
        <strain evidence="1">TM-1</strain>
    </source>
</reference>
<gene>
    <name evidence="1" type="ORF">MBAV_001362</name>
</gene>
<dbReference type="EMBL" id="LACI01000585">
    <property type="protein sequence ID" value="KJU86444.1"/>
    <property type="molecule type" value="Genomic_DNA"/>
</dbReference>
<proteinExistence type="predicted"/>
<dbReference type="AlphaFoldDB" id="A0A0F3GWU7"/>
<name>A0A0F3GWU7_9BACT</name>
<keyword evidence="2" id="KW-1185">Reference proteome</keyword>
<dbReference type="Proteomes" id="UP000033423">
    <property type="component" value="Unassembled WGS sequence"/>
</dbReference>
<sequence length="51" mass="5915">MPVLFYKQWDKKTNQWRKSKIGIVGNTMNAISEVLGSLTTKVKFWLGQNND</sequence>
<accession>A0A0F3GWU7</accession>
<comment type="caution">
    <text evidence="1">The sequence shown here is derived from an EMBL/GenBank/DDBJ whole genome shotgun (WGS) entry which is preliminary data.</text>
</comment>
<organism evidence="1 2">
    <name type="scientific">Candidatus Magnetobacterium bavaricum</name>
    <dbReference type="NCBI Taxonomy" id="29290"/>
    <lineage>
        <taxon>Bacteria</taxon>
        <taxon>Pseudomonadati</taxon>
        <taxon>Nitrospirota</taxon>
        <taxon>Thermodesulfovibrionia</taxon>
        <taxon>Thermodesulfovibrionales</taxon>
        <taxon>Candidatus Magnetobacteriaceae</taxon>
        <taxon>Candidatus Magnetobacterium</taxon>
    </lineage>
</organism>
<protein>
    <submittedName>
        <fullName evidence="1">Uncharacterized protein</fullName>
    </submittedName>
</protein>